<dbReference type="SUPFAM" id="SSF159501">
    <property type="entry name" value="EreA/ChaN-like"/>
    <property type="match status" value="1"/>
</dbReference>
<accession>A0A1L0ANE8</accession>
<evidence type="ECO:0000313" key="2">
    <source>
        <dbReference type="EMBL" id="SGZ17961.1"/>
    </source>
</evidence>
<proteinExistence type="predicted"/>
<dbReference type="Pfam" id="PF04187">
    <property type="entry name" value="Cofac_haem_bdg"/>
    <property type="match status" value="1"/>
</dbReference>
<gene>
    <name evidence="2" type="ORF">NVI5450_4605</name>
</gene>
<dbReference type="Gene3D" id="3.40.50.11550">
    <property type="match status" value="1"/>
</dbReference>
<dbReference type="AlphaFoldDB" id="A0A1L0ANE8"/>
<dbReference type="InterPro" id="IPR016773">
    <property type="entry name" value="Fe3_uptake_reg_CjrA_prd"/>
</dbReference>
<sequence>MLLVIANEMHYHWWSLLLECYMLIFPQLCSPSARVFKNYKRSFMSVVLISALAGCAISPSLKKVDETNLSSGVTTYFDYGLQSPSGQDINLKRFVAEIQDADVVLVGEWHNHTGIHRFQTELLQSMIADNDNVTLSMEQFTRDKQAIVNAYLAGEIGENTLIKQGNAWPNYTSDYRPLVELAKTNKIDIIAANAPKNIIRCIAKEGINYVDKLPTDERLWLAESINIQDSPYKTHFMASMHHGDESQNENKFASQVTWDETMAESIVNYLARNPNKQVMHIAGKFHTENGLGTAASILARAPELKVVIVTPVDVNTESNLTEQATGDYRLQIITPPKQFVKEANMMASFKGLSKRNNKLTCIE</sequence>
<organism evidence="2 3">
    <name type="scientific">Moritella viscosa</name>
    <dbReference type="NCBI Taxonomy" id="80854"/>
    <lineage>
        <taxon>Bacteria</taxon>
        <taxon>Pseudomonadati</taxon>
        <taxon>Pseudomonadota</taxon>
        <taxon>Gammaproteobacteria</taxon>
        <taxon>Alteromonadales</taxon>
        <taxon>Moritellaceae</taxon>
        <taxon>Moritella</taxon>
    </lineage>
</organism>
<protein>
    <submittedName>
        <fullName evidence="2">Putative lipoprotein</fullName>
    </submittedName>
</protein>
<keyword evidence="2" id="KW-0449">Lipoprotein</keyword>
<dbReference type="PIRSF" id="PIRSF020419">
    <property type="entry name" value="Fe_uptake_reg_CjrA_prd"/>
    <property type="match status" value="1"/>
</dbReference>
<evidence type="ECO:0000313" key="3">
    <source>
        <dbReference type="Proteomes" id="UP000183794"/>
    </source>
</evidence>
<evidence type="ECO:0000259" key="1">
    <source>
        <dbReference type="Pfam" id="PF04187"/>
    </source>
</evidence>
<feature type="domain" description="Haem-binding uptake Tiki superfamily ChaN" evidence="1">
    <location>
        <begin position="95"/>
        <end position="296"/>
    </location>
</feature>
<dbReference type="InterPro" id="IPR007314">
    <property type="entry name" value="Cofac_haem-bd_dom"/>
</dbReference>
<dbReference type="CDD" id="cd14727">
    <property type="entry name" value="ChanN-like"/>
    <property type="match status" value="1"/>
</dbReference>
<reference evidence="2 3" key="1">
    <citation type="submission" date="2016-11" db="EMBL/GenBank/DDBJ databases">
        <authorList>
            <person name="Jaros S."/>
            <person name="Januszkiewicz K."/>
            <person name="Wedrychowicz H."/>
        </authorList>
    </citation>
    <scope>NUCLEOTIDE SEQUENCE [LARGE SCALE GENOMIC DNA]</scope>
    <source>
        <strain evidence="2">NVI 5450</strain>
    </source>
</reference>
<dbReference type="RefSeq" id="WP_254796205.1">
    <property type="nucleotide sequence ID" value="NZ_FPLD01000131.1"/>
</dbReference>
<name>A0A1L0ANE8_9GAMM</name>
<dbReference type="Proteomes" id="UP000183794">
    <property type="component" value="Unassembled WGS sequence"/>
</dbReference>
<dbReference type="EMBL" id="FPLD01000131">
    <property type="protein sequence ID" value="SGZ17961.1"/>
    <property type="molecule type" value="Genomic_DNA"/>
</dbReference>